<dbReference type="EMBL" id="CACTIH010005552">
    <property type="protein sequence ID" value="CAA2997331.1"/>
    <property type="molecule type" value="Genomic_DNA"/>
</dbReference>
<organism evidence="1 2">
    <name type="scientific">Olea europaea subsp. europaea</name>
    <dbReference type="NCBI Taxonomy" id="158383"/>
    <lineage>
        <taxon>Eukaryota</taxon>
        <taxon>Viridiplantae</taxon>
        <taxon>Streptophyta</taxon>
        <taxon>Embryophyta</taxon>
        <taxon>Tracheophyta</taxon>
        <taxon>Spermatophyta</taxon>
        <taxon>Magnoliopsida</taxon>
        <taxon>eudicotyledons</taxon>
        <taxon>Gunneridae</taxon>
        <taxon>Pentapetalae</taxon>
        <taxon>asterids</taxon>
        <taxon>lamiids</taxon>
        <taxon>Lamiales</taxon>
        <taxon>Oleaceae</taxon>
        <taxon>Oleeae</taxon>
        <taxon>Olea</taxon>
    </lineage>
</organism>
<comment type="caution">
    <text evidence="1">The sequence shown here is derived from an EMBL/GenBank/DDBJ whole genome shotgun (WGS) entry which is preliminary data.</text>
</comment>
<evidence type="ECO:0000313" key="2">
    <source>
        <dbReference type="Proteomes" id="UP000594638"/>
    </source>
</evidence>
<name>A0A8S0SXG3_OLEEU</name>
<reference evidence="1 2" key="1">
    <citation type="submission" date="2019-12" db="EMBL/GenBank/DDBJ databases">
        <authorList>
            <person name="Alioto T."/>
            <person name="Alioto T."/>
            <person name="Gomez Garrido J."/>
        </authorList>
    </citation>
    <scope>NUCLEOTIDE SEQUENCE [LARGE SCALE GENOMIC DNA]</scope>
</reference>
<accession>A0A8S0SXG3</accession>
<dbReference type="Proteomes" id="UP000594638">
    <property type="component" value="Unassembled WGS sequence"/>
</dbReference>
<evidence type="ECO:0000313" key="1">
    <source>
        <dbReference type="EMBL" id="CAA2997331.1"/>
    </source>
</evidence>
<sequence length="113" mass="12936">MSTRNTAPATQSTNRKKEFEIFQRLVDPNDNCATKRICRNLLISPTIQQMRSSVVDNKNSDQFQAIDSYISHLRVEPINQKATNSKENLYLYTAIVIQLQGSNWKSSFRIVVG</sequence>
<dbReference type="AlphaFoldDB" id="A0A8S0SXG3"/>
<dbReference type="Gramene" id="OE9A037597T1">
    <property type="protein sequence ID" value="OE9A037597C1"/>
    <property type="gene ID" value="OE9A037597"/>
</dbReference>
<proteinExistence type="predicted"/>
<protein>
    <submittedName>
        <fullName evidence="1">Uncharacterized protein</fullName>
    </submittedName>
</protein>
<keyword evidence="2" id="KW-1185">Reference proteome</keyword>
<gene>
    <name evidence="1" type="ORF">OLEA9_A037597</name>
</gene>